<proteinExistence type="predicted"/>
<evidence type="ECO:0000256" key="1">
    <source>
        <dbReference type="SAM" id="MobiDB-lite"/>
    </source>
</evidence>
<accession>A0ABD3JSW3</accession>
<dbReference type="EMBL" id="JBJKBG010000007">
    <property type="protein sequence ID" value="KAL3729323.1"/>
    <property type="molecule type" value="Genomic_DNA"/>
</dbReference>
<sequence>MVWPADDTFPGTRQRRRLGSPEKKNRSGGGENLESERDEDSQDRGGILTSRRPEGGKGAAFTLLWRRGSQNLLSSPTAQIRTMTIRYAAATVAMRFPAQAARELLHRPHIVNQVLSSGTDSSIVAAGAFSSKEEEEEEEEEENPVH</sequence>
<feature type="region of interest" description="Disordered" evidence="1">
    <location>
        <begin position="1"/>
        <end position="55"/>
    </location>
</feature>
<dbReference type="Proteomes" id="UP001634007">
    <property type="component" value="Unassembled WGS sequence"/>
</dbReference>
<reference evidence="2 3" key="1">
    <citation type="submission" date="2024-11" db="EMBL/GenBank/DDBJ databases">
        <title>Chromosome-level genome assembly of Eucalyptus globulus Labill. provides insights into its genome evolution.</title>
        <authorList>
            <person name="Li X."/>
        </authorList>
    </citation>
    <scope>NUCLEOTIDE SEQUENCE [LARGE SCALE GENOMIC DNA]</scope>
    <source>
        <strain evidence="2">CL2024</strain>
        <tissue evidence="2">Fresh tender leaves</tissue>
    </source>
</reference>
<gene>
    <name evidence="2" type="ORF">ACJRO7_026432</name>
</gene>
<feature type="region of interest" description="Disordered" evidence="1">
    <location>
        <begin position="127"/>
        <end position="146"/>
    </location>
</feature>
<keyword evidence="3" id="KW-1185">Reference proteome</keyword>
<name>A0ABD3JSW3_EUCGL</name>
<feature type="compositionally biased region" description="Acidic residues" evidence="1">
    <location>
        <begin position="133"/>
        <end position="146"/>
    </location>
</feature>
<dbReference type="AlphaFoldDB" id="A0ABD3JSW3"/>
<comment type="caution">
    <text evidence="2">The sequence shown here is derived from an EMBL/GenBank/DDBJ whole genome shotgun (WGS) entry which is preliminary data.</text>
</comment>
<evidence type="ECO:0000313" key="3">
    <source>
        <dbReference type="Proteomes" id="UP001634007"/>
    </source>
</evidence>
<evidence type="ECO:0000313" key="2">
    <source>
        <dbReference type="EMBL" id="KAL3729323.1"/>
    </source>
</evidence>
<protein>
    <submittedName>
        <fullName evidence="2">Uncharacterized protein</fullName>
    </submittedName>
</protein>
<organism evidence="2 3">
    <name type="scientific">Eucalyptus globulus</name>
    <name type="common">Tasmanian blue gum</name>
    <dbReference type="NCBI Taxonomy" id="34317"/>
    <lineage>
        <taxon>Eukaryota</taxon>
        <taxon>Viridiplantae</taxon>
        <taxon>Streptophyta</taxon>
        <taxon>Embryophyta</taxon>
        <taxon>Tracheophyta</taxon>
        <taxon>Spermatophyta</taxon>
        <taxon>Magnoliopsida</taxon>
        <taxon>eudicotyledons</taxon>
        <taxon>Gunneridae</taxon>
        <taxon>Pentapetalae</taxon>
        <taxon>rosids</taxon>
        <taxon>malvids</taxon>
        <taxon>Myrtales</taxon>
        <taxon>Myrtaceae</taxon>
        <taxon>Myrtoideae</taxon>
        <taxon>Eucalypteae</taxon>
        <taxon>Eucalyptus</taxon>
    </lineage>
</organism>